<dbReference type="Proteomes" id="UP000238882">
    <property type="component" value="Unassembled WGS sequence"/>
</dbReference>
<dbReference type="GO" id="GO:0016020">
    <property type="term" value="C:membrane"/>
    <property type="evidence" value="ECO:0007669"/>
    <property type="project" value="InterPro"/>
</dbReference>
<evidence type="ECO:0008006" key="6">
    <source>
        <dbReference type="Google" id="ProtNLM"/>
    </source>
</evidence>
<feature type="domain" description="Signal transduction histidine kinase internal region" evidence="2">
    <location>
        <begin position="756"/>
        <end position="835"/>
    </location>
</feature>
<evidence type="ECO:0000313" key="4">
    <source>
        <dbReference type="EMBL" id="PQJ78529.1"/>
    </source>
</evidence>
<feature type="domain" description="Two component regulator three Y" evidence="3">
    <location>
        <begin position="639"/>
        <end position="690"/>
    </location>
</feature>
<dbReference type="Gene3D" id="2.130.10.10">
    <property type="entry name" value="YVTN repeat-like/Quinoprotein amine dehydrogenase"/>
    <property type="match status" value="2"/>
</dbReference>
<dbReference type="InterPro" id="IPR013783">
    <property type="entry name" value="Ig-like_fold"/>
</dbReference>
<dbReference type="Gene3D" id="3.30.565.10">
    <property type="entry name" value="Histidine kinase-like ATPase, C-terminal domain"/>
    <property type="match status" value="1"/>
</dbReference>
<dbReference type="InterPro" id="IPR011123">
    <property type="entry name" value="Y_Y_Y"/>
</dbReference>
<dbReference type="GO" id="GO:0000155">
    <property type="term" value="F:phosphorelay sensor kinase activity"/>
    <property type="evidence" value="ECO:0007669"/>
    <property type="project" value="InterPro"/>
</dbReference>
<dbReference type="SUPFAM" id="SSF55874">
    <property type="entry name" value="ATPase domain of HSP90 chaperone/DNA topoisomerase II/histidine kinase"/>
    <property type="match status" value="1"/>
</dbReference>
<name>A0A2S7WLS2_9FLAO</name>
<dbReference type="Gene3D" id="2.60.40.10">
    <property type="entry name" value="Immunoglobulins"/>
    <property type="match status" value="1"/>
</dbReference>
<sequence>MNQLFNLLFVVIIAFKIEAQQPATIDLSKLKNLPNTTFYDILEDSNAFLWLASDKGLFRFDGDSFLKYDHPTKKGLAIFNLNLDDKNRLWCINISGQIFYTEEKKLIPFLDVGKKLKYQLGTIIINKNKLYVFDISQVLEIDIKSKKIKQLFFNENRIGNPLKKNDKIIFNAGDCIYEIHKNGVEKIRTFKALKKEETRNSLILLNKDFFGVLKYYDSYNFYNLKNQKKQLLRTPKKLKNKRITGVKFINDNIWFLTNNGIHTYQLREDKLSFKETILKDNFITNLLIDEKQNYWITTLKNGIYTIPNKALKIINTAENISALKKINDTTLIIGSENGSVAYLNVKSKKRTQIIKKNKEPIRLISSKINNNSYLLTSDKSTFLLKENNTNIIRSKLFSGVKNIIKLPNKKILICDYASAKIVTQNDTNKFEFDSYLKNKRANLALYSIYNKSIYVGYIDKLMKYDSLLRPKEIELNSKSIFSTSITQTKDSVVWISTTKNGILGFAKDSLKYKFNTNNDLISNTIFKIKADYNNLWITTDKGIQFIDRYNNNFPSLTKSDGLSSYDIEEIEIFDSLIVFLSDKKIHLFNKEKIFKKNKKPKFYISKVRIQGKDTLIKDVYKLPYNNNNISFSFFSNGFKLEKNITYQYSLSKKENTVHWNTLQEKASNIEFNSLSSGNYTLKIRAKNKDDLFSETIKILIKVKIPFWKNPLFIFLLIIIIASIVFHQYQYRLIKKNRKQELRVKQLLKEKQLIAVNLENLRSQMNPHFIFNALTAIQDYIESNKKDLASEYLVKFSRLIRLYLEHSRKNYVPFSEEIEALKLYLSLEKERFEDDLTIYLSIDTISENSSYLIPSVFIQPYIENAIKHGLLHKKSNRILNIKFYKNAENLICEISDNGIGREKAREIAERKDSKHNSFATSANNMRLHLLNKERRNKITVITTDITENNGVNGTKVVVKIPLEN</sequence>
<dbReference type="PANTHER" id="PTHR34220">
    <property type="entry name" value="SENSOR HISTIDINE KINASE YPDA"/>
    <property type="match status" value="1"/>
</dbReference>
<dbReference type="InterPro" id="IPR036890">
    <property type="entry name" value="HATPase_C_sf"/>
</dbReference>
<accession>A0A2S7WLS2</accession>
<dbReference type="InterPro" id="IPR015943">
    <property type="entry name" value="WD40/YVTN_repeat-like_dom_sf"/>
</dbReference>
<feature type="transmembrane region" description="Helical" evidence="1">
    <location>
        <begin position="711"/>
        <end position="728"/>
    </location>
</feature>
<evidence type="ECO:0000313" key="5">
    <source>
        <dbReference type="Proteomes" id="UP000238882"/>
    </source>
</evidence>
<dbReference type="Pfam" id="PF07495">
    <property type="entry name" value="Y_Y_Y"/>
    <property type="match status" value="1"/>
</dbReference>
<dbReference type="Pfam" id="PF06580">
    <property type="entry name" value="His_kinase"/>
    <property type="match status" value="1"/>
</dbReference>
<evidence type="ECO:0000256" key="1">
    <source>
        <dbReference type="SAM" id="Phobius"/>
    </source>
</evidence>
<reference evidence="4 5" key="1">
    <citation type="submission" date="2016-12" db="EMBL/GenBank/DDBJ databases">
        <title>Trade-off between light-utilization and light-protection in marine flavobacteria.</title>
        <authorList>
            <person name="Kumagai Y."/>
            <person name="Yoshizawa S."/>
            <person name="Kogure K."/>
            <person name="Iwasaki W."/>
        </authorList>
    </citation>
    <scope>NUCLEOTIDE SEQUENCE [LARGE SCALE GENOMIC DNA]</scope>
    <source>
        <strain evidence="4 5">NBRC 108759</strain>
    </source>
</reference>
<dbReference type="InterPro" id="IPR010559">
    <property type="entry name" value="Sig_transdc_His_kin_internal"/>
</dbReference>
<dbReference type="SUPFAM" id="SSF69322">
    <property type="entry name" value="Tricorn protease domain 2"/>
    <property type="match status" value="1"/>
</dbReference>
<gene>
    <name evidence="4" type="ORF">BTO18_04705</name>
</gene>
<dbReference type="InterPro" id="IPR050640">
    <property type="entry name" value="Bact_2-comp_sensor_kinase"/>
</dbReference>
<dbReference type="PANTHER" id="PTHR34220:SF7">
    <property type="entry name" value="SENSOR HISTIDINE KINASE YPDA"/>
    <property type="match status" value="1"/>
</dbReference>
<dbReference type="EMBL" id="MSCN01000001">
    <property type="protein sequence ID" value="PQJ78529.1"/>
    <property type="molecule type" value="Genomic_DNA"/>
</dbReference>
<keyword evidence="1" id="KW-0812">Transmembrane</keyword>
<dbReference type="RefSeq" id="WP_211295566.1">
    <property type="nucleotide sequence ID" value="NZ_MSCN01000001.1"/>
</dbReference>
<keyword evidence="1" id="KW-0472">Membrane</keyword>
<keyword evidence="5" id="KW-1185">Reference proteome</keyword>
<proteinExistence type="predicted"/>
<keyword evidence="1" id="KW-1133">Transmembrane helix</keyword>
<dbReference type="AlphaFoldDB" id="A0A2S7WLS2"/>
<protein>
    <recommendedName>
        <fullName evidence="6">Signal transduction histidine kinase internal region domain-containing protein</fullName>
    </recommendedName>
</protein>
<comment type="caution">
    <text evidence="4">The sequence shown here is derived from an EMBL/GenBank/DDBJ whole genome shotgun (WGS) entry which is preliminary data.</text>
</comment>
<organism evidence="4 5">
    <name type="scientific">Polaribacter porphyrae</name>
    <dbReference type="NCBI Taxonomy" id="1137780"/>
    <lineage>
        <taxon>Bacteria</taxon>
        <taxon>Pseudomonadati</taxon>
        <taxon>Bacteroidota</taxon>
        <taxon>Flavobacteriia</taxon>
        <taxon>Flavobacteriales</taxon>
        <taxon>Flavobacteriaceae</taxon>
    </lineage>
</organism>
<evidence type="ECO:0000259" key="3">
    <source>
        <dbReference type="Pfam" id="PF07495"/>
    </source>
</evidence>
<evidence type="ECO:0000259" key="2">
    <source>
        <dbReference type="Pfam" id="PF06580"/>
    </source>
</evidence>